<reference evidence="5 6" key="1">
    <citation type="submission" date="2019-04" db="EMBL/GenBank/DDBJ databases">
        <authorList>
            <person name="Yang Y."/>
            <person name="Wei D."/>
        </authorList>
    </citation>
    <scope>NUCLEOTIDE SEQUENCE [LARGE SCALE GENOMIC DNA]</scope>
    <source>
        <strain evidence="5 6">L-1-4w-11</strain>
    </source>
</reference>
<keyword evidence="3" id="KW-0804">Transcription</keyword>
<name>A0A4U1KZY1_9SPHN</name>
<keyword evidence="2" id="KW-0238">DNA-binding</keyword>
<dbReference type="PANTHER" id="PTHR46796:SF15">
    <property type="entry name" value="BLL1074 PROTEIN"/>
    <property type="match status" value="1"/>
</dbReference>
<dbReference type="InterPro" id="IPR018060">
    <property type="entry name" value="HTH_AraC"/>
</dbReference>
<dbReference type="AlphaFoldDB" id="A0A4U1KZY1"/>
<protein>
    <submittedName>
        <fullName evidence="5">Helix-turn-helix transcriptional regulator</fullName>
    </submittedName>
</protein>
<keyword evidence="1" id="KW-0805">Transcription regulation</keyword>
<sequence>MAMALIPRTGQTMRGLPVSVNRAPAPDLARHIARMFVTIVDQPADAVVDDFILNETGFMRVLVRGQWEALVADSWQAFDGALLFGAQSRPMRVRVRGPFTTAGFAVLPGAWVGLTGTSAVGMTDQLRAMGDPLGAAFATAAAATDDPDMTLAALETVAREWVARTDAAVDPIAEAFEALTHADPTLPVAAIAARLGVSERTLDRRVQAGFGVSPKLVLRRSRFLDMAAVTRGLAFADLDVIASLRFYDQSHRTREFRRFAGMTPGQFERTPTPLLTLGLESRQRRKFESTAALPGLVPWLA</sequence>
<dbReference type="InterPro" id="IPR050204">
    <property type="entry name" value="AraC_XylS_family_regulators"/>
</dbReference>
<feature type="domain" description="HTH araC/xylS-type" evidence="4">
    <location>
        <begin position="170"/>
        <end position="270"/>
    </location>
</feature>
<comment type="caution">
    <text evidence="5">The sequence shown here is derived from an EMBL/GenBank/DDBJ whole genome shotgun (WGS) entry which is preliminary data.</text>
</comment>
<dbReference type="GO" id="GO:0003700">
    <property type="term" value="F:DNA-binding transcription factor activity"/>
    <property type="evidence" value="ECO:0007669"/>
    <property type="project" value="InterPro"/>
</dbReference>
<keyword evidence="6" id="KW-1185">Reference proteome</keyword>
<dbReference type="SMART" id="SM00342">
    <property type="entry name" value="HTH_ARAC"/>
    <property type="match status" value="1"/>
</dbReference>
<dbReference type="PROSITE" id="PS01124">
    <property type="entry name" value="HTH_ARAC_FAMILY_2"/>
    <property type="match status" value="1"/>
</dbReference>
<dbReference type="RefSeq" id="WP_136941939.1">
    <property type="nucleotide sequence ID" value="NZ_SWKR01000002.1"/>
</dbReference>
<evidence type="ECO:0000313" key="6">
    <source>
        <dbReference type="Proteomes" id="UP000309138"/>
    </source>
</evidence>
<evidence type="ECO:0000256" key="1">
    <source>
        <dbReference type="ARBA" id="ARBA00023015"/>
    </source>
</evidence>
<evidence type="ECO:0000256" key="3">
    <source>
        <dbReference type="ARBA" id="ARBA00023163"/>
    </source>
</evidence>
<dbReference type="EMBL" id="SWKR01000002">
    <property type="protein sequence ID" value="TKD49997.1"/>
    <property type="molecule type" value="Genomic_DNA"/>
</dbReference>
<proteinExistence type="predicted"/>
<dbReference type="OrthoDB" id="2559672at2"/>
<dbReference type="Gene3D" id="1.10.10.60">
    <property type="entry name" value="Homeodomain-like"/>
    <property type="match status" value="1"/>
</dbReference>
<dbReference type="PANTHER" id="PTHR46796">
    <property type="entry name" value="HTH-TYPE TRANSCRIPTIONAL ACTIVATOR RHAS-RELATED"/>
    <property type="match status" value="1"/>
</dbReference>
<gene>
    <name evidence="5" type="ORF">FBR43_03915</name>
</gene>
<dbReference type="Pfam" id="PF12833">
    <property type="entry name" value="HTH_18"/>
    <property type="match status" value="1"/>
</dbReference>
<evidence type="ECO:0000259" key="4">
    <source>
        <dbReference type="PROSITE" id="PS01124"/>
    </source>
</evidence>
<dbReference type="GO" id="GO:0043565">
    <property type="term" value="F:sequence-specific DNA binding"/>
    <property type="evidence" value="ECO:0007669"/>
    <property type="project" value="InterPro"/>
</dbReference>
<evidence type="ECO:0000313" key="5">
    <source>
        <dbReference type="EMBL" id="TKD49997.1"/>
    </source>
</evidence>
<dbReference type="Proteomes" id="UP000309138">
    <property type="component" value="Unassembled WGS sequence"/>
</dbReference>
<accession>A0A4U1KZY1</accession>
<evidence type="ECO:0000256" key="2">
    <source>
        <dbReference type="ARBA" id="ARBA00023125"/>
    </source>
</evidence>
<organism evidence="5 6">
    <name type="scientific">Sphingomonas baiyangensis</name>
    <dbReference type="NCBI Taxonomy" id="2572576"/>
    <lineage>
        <taxon>Bacteria</taxon>
        <taxon>Pseudomonadati</taxon>
        <taxon>Pseudomonadota</taxon>
        <taxon>Alphaproteobacteria</taxon>
        <taxon>Sphingomonadales</taxon>
        <taxon>Sphingomonadaceae</taxon>
        <taxon>Sphingomonas</taxon>
    </lineage>
</organism>